<dbReference type="EMBL" id="BSFK01000016">
    <property type="protein sequence ID" value="GLK77589.1"/>
    <property type="molecule type" value="Genomic_DNA"/>
</dbReference>
<comment type="caution">
    <text evidence="4">The sequence shown here is derived from an EMBL/GenBank/DDBJ whole genome shotgun (WGS) entry which is preliminary data.</text>
</comment>
<evidence type="ECO:0000256" key="1">
    <source>
        <dbReference type="ARBA" id="ARBA00007832"/>
    </source>
</evidence>
<feature type="domain" description="Aerobactin siderophore biosynthesis IucA/IucC-like C-terminal" evidence="3">
    <location>
        <begin position="419"/>
        <end position="580"/>
    </location>
</feature>
<dbReference type="GO" id="GO:0016881">
    <property type="term" value="F:acid-amino acid ligase activity"/>
    <property type="evidence" value="ECO:0007669"/>
    <property type="project" value="UniProtKB-ARBA"/>
</dbReference>
<feature type="domain" description="Aerobactin siderophore biosynthesis IucA/IucC N-terminal" evidence="2">
    <location>
        <begin position="161"/>
        <end position="387"/>
    </location>
</feature>
<accession>A0A9W6N401</accession>
<dbReference type="Pfam" id="PF06276">
    <property type="entry name" value="FhuF"/>
    <property type="match status" value="1"/>
</dbReference>
<dbReference type="PANTHER" id="PTHR34384:SF5">
    <property type="entry name" value="L-2,3-DIAMINOPROPANOATE--CITRATE LIGASE"/>
    <property type="match status" value="1"/>
</dbReference>
<dbReference type="PANTHER" id="PTHR34384">
    <property type="entry name" value="L-2,3-DIAMINOPROPANOATE--CITRATE LIGASE"/>
    <property type="match status" value="1"/>
</dbReference>
<keyword evidence="5" id="KW-1185">Reference proteome</keyword>
<evidence type="ECO:0000313" key="4">
    <source>
        <dbReference type="EMBL" id="GLK77589.1"/>
    </source>
</evidence>
<comment type="similarity">
    <text evidence="1">Belongs to the IucA/IucC family.</text>
</comment>
<dbReference type="Gene3D" id="1.10.510.40">
    <property type="match status" value="1"/>
</dbReference>
<reference evidence="4" key="1">
    <citation type="journal article" date="2014" name="Int. J. Syst. Evol. Microbiol.">
        <title>Complete genome sequence of Corynebacterium casei LMG S-19264T (=DSM 44701T), isolated from a smear-ripened cheese.</title>
        <authorList>
            <consortium name="US DOE Joint Genome Institute (JGI-PGF)"/>
            <person name="Walter F."/>
            <person name="Albersmeier A."/>
            <person name="Kalinowski J."/>
            <person name="Ruckert C."/>
        </authorList>
    </citation>
    <scope>NUCLEOTIDE SEQUENCE</scope>
    <source>
        <strain evidence="4">VKM B-2555</strain>
    </source>
</reference>
<gene>
    <name evidence="4" type="ORF">GCM10008171_28430</name>
</gene>
<dbReference type="InterPro" id="IPR037455">
    <property type="entry name" value="LucA/IucC-like"/>
</dbReference>
<name>A0A9W6N401_9HYPH</name>
<protein>
    <submittedName>
        <fullName evidence="4">Petrobactin biosynthesis protein AsbA</fullName>
    </submittedName>
</protein>
<proteinExistence type="inferred from homology"/>
<evidence type="ECO:0000259" key="3">
    <source>
        <dbReference type="Pfam" id="PF06276"/>
    </source>
</evidence>
<dbReference type="GO" id="GO:0019290">
    <property type="term" value="P:siderophore biosynthetic process"/>
    <property type="evidence" value="ECO:0007669"/>
    <property type="project" value="InterPro"/>
</dbReference>
<dbReference type="RefSeq" id="WP_271205431.1">
    <property type="nucleotide sequence ID" value="NZ_BSFK01000016.1"/>
</dbReference>
<dbReference type="InterPro" id="IPR022770">
    <property type="entry name" value="IucA/IucC-like_C"/>
</dbReference>
<dbReference type="Proteomes" id="UP001143364">
    <property type="component" value="Unassembled WGS sequence"/>
</dbReference>
<dbReference type="Pfam" id="PF04183">
    <property type="entry name" value="IucA_IucC"/>
    <property type="match status" value="1"/>
</dbReference>
<reference evidence="4" key="2">
    <citation type="submission" date="2023-01" db="EMBL/GenBank/DDBJ databases">
        <authorList>
            <person name="Sun Q."/>
            <person name="Evtushenko L."/>
        </authorList>
    </citation>
    <scope>NUCLEOTIDE SEQUENCE</scope>
    <source>
        <strain evidence="4">VKM B-2555</strain>
    </source>
</reference>
<dbReference type="InterPro" id="IPR007310">
    <property type="entry name" value="Aerobactin_biosyn_IucA/IucC_N"/>
</dbReference>
<dbReference type="AlphaFoldDB" id="A0A9W6N401"/>
<evidence type="ECO:0000313" key="5">
    <source>
        <dbReference type="Proteomes" id="UP001143364"/>
    </source>
</evidence>
<sequence>MTTLKKAELRTGSNVRLTGAEARRLAEQAALQNVANCYVREIDAGALVRHRPVGEVAADHLELLLRDQNGALRIEAVALSACGPHRLGRAYIRRAEGQDFVRVDPMTAVIALLHEAYRSFGPERAERLRGCELELLSRVLGSYQSAATCLAAGAGADDDDSFIAAEQSIAFGHWLHPTPKSLQGMTWWQRPAYQPEQGGRFRLTVFAAPSGMVRHASAAAVSAPEIARGFLGADLDRLGLKDGEVPLLMHPLQAEALLLDPDVAALRDRGALRLLGPGGPEVAATSSVRTLWSADRAWMPKFSLPVRITNSVRVNKRHELEAGVAVARLFAKTDWLQRHPRFRVIQDPAWVTLDLPGRAESGFETIFRENPFVAGRDRGVATVAALTAPPLPGGRSRLERLVRDHAAQSGLRVAEAARAWFRAYLDCAIEPPVALYDQLGVALEAHQQNTLLDVTGLLPRAAYYRDSQGFYLSNSHRHALDRLIPEAASIGALYFDDCEIAERFGYYLLVNQAFSVVNRMGHDGLIAETALLDMLAERLERLARETPGVGGAFARAALDRPSIASKANLVTRLLDIDELDADDEAAVYARVDNPLFGRPGVCDFGGDRAVAV</sequence>
<organism evidence="4 5">
    <name type="scientific">Methylopila jiangsuensis</name>
    <dbReference type="NCBI Taxonomy" id="586230"/>
    <lineage>
        <taxon>Bacteria</taxon>
        <taxon>Pseudomonadati</taxon>
        <taxon>Pseudomonadota</taxon>
        <taxon>Alphaproteobacteria</taxon>
        <taxon>Hyphomicrobiales</taxon>
        <taxon>Methylopilaceae</taxon>
        <taxon>Methylopila</taxon>
    </lineage>
</organism>
<evidence type="ECO:0000259" key="2">
    <source>
        <dbReference type="Pfam" id="PF04183"/>
    </source>
</evidence>